<proteinExistence type="predicted"/>
<keyword evidence="2" id="KW-1185">Reference proteome</keyword>
<dbReference type="Proteomes" id="UP000183997">
    <property type="component" value="Unassembled WGS sequence"/>
</dbReference>
<reference evidence="2" key="1">
    <citation type="submission" date="2016-11" db="EMBL/GenBank/DDBJ databases">
        <authorList>
            <person name="Varghese N."/>
            <person name="Submissions S."/>
        </authorList>
    </citation>
    <scope>NUCLEOTIDE SEQUENCE [LARGE SCALE GENOMIC DNA]</scope>
    <source>
        <strain evidence="2">DSM 10349</strain>
    </source>
</reference>
<protein>
    <submittedName>
        <fullName evidence="1">Uncharacterized protein</fullName>
    </submittedName>
</protein>
<dbReference type="AlphaFoldDB" id="A0A1M6SAV8"/>
<evidence type="ECO:0000313" key="1">
    <source>
        <dbReference type="EMBL" id="SHK41830.1"/>
    </source>
</evidence>
<dbReference type="EMBL" id="FRAR01000013">
    <property type="protein sequence ID" value="SHK41830.1"/>
    <property type="molecule type" value="Genomic_DNA"/>
</dbReference>
<organism evidence="1 2">
    <name type="scientific">Desulforamulus aeronauticus DSM 10349</name>
    <dbReference type="NCBI Taxonomy" id="1121421"/>
    <lineage>
        <taxon>Bacteria</taxon>
        <taxon>Bacillati</taxon>
        <taxon>Bacillota</taxon>
        <taxon>Clostridia</taxon>
        <taxon>Eubacteriales</taxon>
        <taxon>Peptococcaceae</taxon>
        <taxon>Desulforamulus</taxon>
    </lineage>
</organism>
<sequence>MTDNEKNDLEQMCEKMYDATIEQTKKNKQKISQRFSRELSEINYIL</sequence>
<gene>
    <name evidence="1" type="ORF">SAMN02745123_01774</name>
</gene>
<accession>A0A1M6SAV8</accession>
<evidence type="ECO:0000313" key="2">
    <source>
        <dbReference type="Proteomes" id="UP000183997"/>
    </source>
</evidence>
<dbReference type="STRING" id="1121421.SAMN02745123_01774"/>
<name>A0A1M6SAV8_9FIRM</name>